<dbReference type="EMBL" id="JAAVLX010000006">
    <property type="protein sequence ID" value="NOJ41720.1"/>
    <property type="molecule type" value="Genomic_DNA"/>
</dbReference>
<keyword evidence="1" id="KW-1133">Transmembrane helix</keyword>
<keyword evidence="4" id="KW-1185">Reference proteome</keyword>
<gene>
    <name evidence="3" type="ORF">HCN58_19390</name>
</gene>
<evidence type="ECO:0000313" key="3">
    <source>
        <dbReference type="EMBL" id="NOJ41720.1"/>
    </source>
</evidence>
<comment type="caution">
    <text evidence="3">The sequence shown here is derived from an EMBL/GenBank/DDBJ whole genome shotgun (WGS) entry which is preliminary data.</text>
</comment>
<dbReference type="Pfam" id="PF07811">
    <property type="entry name" value="TadE"/>
    <property type="match status" value="1"/>
</dbReference>
<evidence type="ECO:0000313" key="4">
    <source>
        <dbReference type="Proteomes" id="UP000544122"/>
    </source>
</evidence>
<dbReference type="Proteomes" id="UP000544122">
    <property type="component" value="Unassembled WGS sequence"/>
</dbReference>
<evidence type="ECO:0000256" key="1">
    <source>
        <dbReference type="SAM" id="Phobius"/>
    </source>
</evidence>
<evidence type="ECO:0000259" key="2">
    <source>
        <dbReference type="Pfam" id="PF07811"/>
    </source>
</evidence>
<dbReference type="InterPro" id="IPR012495">
    <property type="entry name" value="TadE-like_dom"/>
</dbReference>
<feature type="transmembrane region" description="Helical" evidence="1">
    <location>
        <begin position="27"/>
        <end position="53"/>
    </location>
</feature>
<name>A0A7Y4GTJ3_9BRAD</name>
<feature type="domain" description="TadE-like" evidence="2">
    <location>
        <begin position="24"/>
        <end position="66"/>
    </location>
</feature>
<protein>
    <submittedName>
        <fullName evidence="3">Pilus assembly protein</fullName>
    </submittedName>
</protein>
<proteinExistence type="predicted"/>
<accession>A0A7Y4GTJ3</accession>
<dbReference type="RefSeq" id="WP_171580971.1">
    <property type="nucleotide sequence ID" value="NZ_JAAVLX010000006.1"/>
</dbReference>
<keyword evidence="1" id="KW-0812">Transmembrane</keyword>
<sequence length="184" mass="19850">MSSPAAATVSVRNVLYRFRRNRRGSAAVEFALVAPLFLGMLFAIIEVAIVFFAGQLLEHGTAESARMMLTHQAQDSGMTENAFKTDLCNRIKVMFNCSGNLGNITVDVKVFTPGTAITITDPISGGSLTGPFSYSLPPAGSPNTVVIRAFYQWPLFVTRFGFNIANLNGSQRLLAATAAFHVEP</sequence>
<reference evidence="3 4" key="1">
    <citation type="submission" date="2020-03" db="EMBL/GenBank/DDBJ databases">
        <title>Bradyrhizobium diversity isolated from nodules of Indigofera sp.</title>
        <authorList>
            <person name="Klepa M."/>
            <person name="Helene L."/>
            <person name="Hungria M."/>
        </authorList>
    </citation>
    <scope>NUCLEOTIDE SEQUENCE [LARGE SCALE GENOMIC DNA]</scope>
    <source>
        <strain evidence="3 4">WSM 1791</strain>
    </source>
</reference>
<keyword evidence="1" id="KW-0472">Membrane</keyword>
<organism evidence="3 4">
    <name type="scientific">Bradyrhizobium australiense</name>
    <dbReference type="NCBI Taxonomy" id="2721161"/>
    <lineage>
        <taxon>Bacteria</taxon>
        <taxon>Pseudomonadati</taxon>
        <taxon>Pseudomonadota</taxon>
        <taxon>Alphaproteobacteria</taxon>
        <taxon>Hyphomicrobiales</taxon>
        <taxon>Nitrobacteraceae</taxon>
        <taxon>Bradyrhizobium</taxon>
    </lineage>
</organism>
<dbReference type="AlphaFoldDB" id="A0A7Y4GTJ3"/>